<name>V4MRU0_EUTSA</name>
<feature type="transmembrane region" description="Helical" evidence="1">
    <location>
        <begin position="53"/>
        <end position="72"/>
    </location>
</feature>
<evidence type="ECO:0000256" key="1">
    <source>
        <dbReference type="SAM" id="Phobius"/>
    </source>
</evidence>
<keyword evidence="1" id="KW-0472">Membrane</keyword>
<evidence type="ECO:0000313" key="3">
    <source>
        <dbReference type="Proteomes" id="UP000030689"/>
    </source>
</evidence>
<reference evidence="2 3" key="1">
    <citation type="journal article" date="2013" name="Front. Plant Sci.">
        <title>The Reference Genome of the Halophytic Plant Eutrema salsugineum.</title>
        <authorList>
            <person name="Yang R."/>
            <person name="Jarvis D.E."/>
            <person name="Chen H."/>
            <person name="Beilstein M.A."/>
            <person name="Grimwood J."/>
            <person name="Jenkins J."/>
            <person name="Shu S."/>
            <person name="Prochnik S."/>
            <person name="Xin M."/>
            <person name="Ma C."/>
            <person name="Schmutz J."/>
            <person name="Wing R.A."/>
            <person name="Mitchell-Olds T."/>
            <person name="Schumaker K.S."/>
            <person name="Wang X."/>
        </authorList>
    </citation>
    <scope>NUCLEOTIDE SEQUENCE [LARGE SCALE GENOMIC DNA]</scope>
</reference>
<organism evidence="2 3">
    <name type="scientific">Eutrema salsugineum</name>
    <name type="common">Saltwater cress</name>
    <name type="synonym">Sisymbrium salsugineum</name>
    <dbReference type="NCBI Taxonomy" id="72664"/>
    <lineage>
        <taxon>Eukaryota</taxon>
        <taxon>Viridiplantae</taxon>
        <taxon>Streptophyta</taxon>
        <taxon>Embryophyta</taxon>
        <taxon>Tracheophyta</taxon>
        <taxon>Spermatophyta</taxon>
        <taxon>Magnoliopsida</taxon>
        <taxon>eudicotyledons</taxon>
        <taxon>Gunneridae</taxon>
        <taxon>Pentapetalae</taxon>
        <taxon>rosids</taxon>
        <taxon>malvids</taxon>
        <taxon>Brassicales</taxon>
        <taxon>Brassicaceae</taxon>
        <taxon>Eutremeae</taxon>
        <taxon>Eutrema</taxon>
    </lineage>
</organism>
<gene>
    <name evidence="2" type="ORF">EUTSA_v10026718mg</name>
</gene>
<protein>
    <submittedName>
        <fullName evidence="2">Uncharacterized protein</fullName>
    </submittedName>
</protein>
<keyword evidence="3" id="KW-1185">Reference proteome</keyword>
<dbReference type="KEGG" id="eus:EUTSA_v10026718mg"/>
<accession>V4MRU0</accession>
<dbReference type="EMBL" id="KI517384">
    <property type="protein sequence ID" value="ESQ55948.1"/>
    <property type="molecule type" value="Genomic_DNA"/>
</dbReference>
<evidence type="ECO:0000313" key="2">
    <source>
        <dbReference type="EMBL" id="ESQ55948.1"/>
    </source>
</evidence>
<dbReference type="Gramene" id="ESQ55948">
    <property type="protein sequence ID" value="ESQ55948"/>
    <property type="gene ID" value="EUTSA_v10026718mg"/>
</dbReference>
<sequence>MKFSTNLCQAIKSTFCVTIFKENKEEIKLFVPFAWFHISPNISLASSLTLSPLYQLILLFSFTILCCCNMLLHDI</sequence>
<keyword evidence="1" id="KW-1133">Transmembrane helix</keyword>
<proteinExistence type="predicted"/>
<dbReference type="AlphaFoldDB" id="V4MRU0"/>
<keyword evidence="1" id="KW-0812">Transmembrane</keyword>
<dbReference type="Proteomes" id="UP000030689">
    <property type="component" value="Unassembled WGS sequence"/>
</dbReference>